<dbReference type="GO" id="GO:0004176">
    <property type="term" value="F:ATP-dependent peptidase activity"/>
    <property type="evidence" value="ECO:0007669"/>
    <property type="project" value="TreeGrafter"/>
</dbReference>
<evidence type="ECO:0000256" key="1">
    <source>
        <dbReference type="ARBA" id="ARBA00022670"/>
    </source>
</evidence>
<protein>
    <submittedName>
        <fullName evidence="4">ATP-dependent protease ClpP protease subunit</fullName>
    </submittedName>
</protein>
<dbReference type="PANTHER" id="PTHR10381">
    <property type="entry name" value="ATP-DEPENDENT CLP PROTEASE PROTEOLYTIC SUBUNIT"/>
    <property type="match status" value="1"/>
</dbReference>
<dbReference type="GO" id="GO:0051117">
    <property type="term" value="F:ATPase binding"/>
    <property type="evidence" value="ECO:0007669"/>
    <property type="project" value="TreeGrafter"/>
</dbReference>
<dbReference type="Gene3D" id="3.90.226.10">
    <property type="entry name" value="2-enoyl-CoA Hydratase, Chain A, domain 1"/>
    <property type="match status" value="1"/>
</dbReference>
<sequence length="253" mass="28012">MRNQKLLQLLRDNSATERKPLNLVRNEEENAATIYIYDVIDAWWGVAAAQVAPQIAALDPSITLHVRFNSPGGDVFEGRAIRTAIKQFKGKTVGHIDGLAASAATTIVDACDEIEIVEGGFYMIHNGWTITWGNKHEMRKSADLLDKVDGAIVADYAKRTGLDVAQLVQWMDDETWFDASEAIEHGFVNRLAAEPDKAPVEDASGRRWNLSAYEKAPKALIAPPAPPADPTPEPDYAVQRAHNERRLRVFQIA</sequence>
<reference evidence="4" key="1">
    <citation type="submission" date="2023-07" db="EMBL/GenBank/DDBJ databases">
        <title>Sorghum-associated microbial communities from plants grown in Nebraska, USA.</title>
        <authorList>
            <person name="Schachtman D."/>
        </authorList>
    </citation>
    <scope>NUCLEOTIDE SEQUENCE</scope>
    <source>
        <strain evidence="4">DS3754</strain>
    </source>
</reference>
<comment type="caution">
    <text evidence="4">The sequence shown here is derived from an EMBL/GenBank/DDBJ whole genome shotgun (WGS) entry which is preliminary data.</text>
</comment>
<name>A0AAW8CU35_9BURK</name>
<dbReference type="RefSeq" id="WP_307683611.1">
    <property type="nucleotide sequence ID" value="NZ_JAUSRD010000001.1"/>
</dbReference>
<dbReference type="InterPro" id="IPR029045">
    <property type="entry name" value="ClpP/crotonase-like_dom_sf"/>
</dbReference>
<evidence type="ECO:0000313" key="5">
    <source>
        <dbReference type="Proteomes" id="UP001242045"/>
    </source>
</evidence>
<dbReference type="Proteomes" id="UP001242045">
    <property type="component" value="Unassembled WGS sequence"/>
</dbReference>
<dbReference type="Pfam" id="PF00574">
    <property type="entry name" value="CLP_protease"/>
    <property type="match status" value="1"/>
</dbReference>
<evidence type="ECO:0000313" key="4">
    <source>
        <dbReference type="EMBL" id="MDP9891237.1"/>
    </source>
</evidence>
<dbReference type="GO" id="GO:0004252">
    <property type="term" value="F:serine-type endopeptidase activity"/>
    <property type="evidence" value="ECO:0007669"/>
    <property type="project" value="TreeGrafter"/>
</dbReference>
<dbReference type="AlphaFoldDB" id="A0AAW8CU35"/>
<accession>A0AAW8CU35</accession>
<dbReference type="EMBL" id="JAUSRD010000001">
    <property type="protein sequence ID" value="MDP9891237.1"/>
    <property type="molecule type" value="Genomic_DNA"/>
</dbReference>
<dbReference type="CDD" id="cd07016">
    <property type="entry name" value="S14_ClpP_1"/>
    <property type="match status" value="1"/>
</dbReference>
<keyword evidence="1 4" id="KW-0645">Protease</keyword>
<dbReference type="GO" id="GO:0009368">
    <property type="term" value="C:endopeptidase Clp complex"/>
    <property type="evidence" value="ECO:0007669"/>
    <property type="project" value="TreeGrafter"/>
</dbReference>
<keyword evidence="2" id="KW-0378">Hydrolase</keyword>
<proteinExistence type="predicted"/>
<dbReference type="SUPFAM" id="SSF52096">
    <property type="entry name" value="ClpP/crotonase"/>
    <property type="match status" value="1"/>
</dbReference>
<evidence type="ECO:0000256" key="3">
    <source>
        <dbReference type="ARBA" id="ARBA00022825"/>
    </source>
</evidence>
<organism evidence="4 5">
    <name type="scientific">Variovorax boronicumulans</name>
    <dbReference type="NCBI Taxonomy" id="436515"/>
    <lineage>
        <taxon>Bacteria</taxon>
        <taxon>Pseudomonadati</taxon>
        <taxon>Pseudomonadota</taxon>
        <taxon>Betaproteobacteria</taxon>
        <taxon>Burkholderiales</taxon>
        <taxon>Comamonadaceae</taxon>
        <taxon>Variovorax</taxon>
    </lineage>
</organism>
<dbReference type="PANTHER" id="PTHR10381:SF70">
    <property type="entry name" value="ATP-DEPENDENT CLP PROTEASE PROTEOLYTIC SUBUNIT"/>
    <property type="match status" value="1"/>
</dbReference>
<dbReference type="InterPro" id="IPR023562">
    <property type="entry name" value="ClpP/TepA"/>
</dbReference>
<dbReference type="GO" id="GO:0006515">
    <property type="term" value="P:protein quality control for misfolded or incompletely synthesized proteins"/>
    <property type="evidence" value="ECO:0007669"/>
    <property type="project" value="TreeGrafter"/>
</dbReference>
<evidence type="ECO:0000256" key="2">
    <source>
        <dbReference type="ARBA" id="ARBA00022801"/>
    </source>
</evidence>
<keyword evidence="3" id="KW-0720">Serine protease</keyword>
<gene>
    <name evidence="4" type="ORF">J2W31_000333</name>
</gene>
<dbReference type="NCBIfam" id="NF045542">
    <property type="entry name" value="Clp_rel_HeadMat"/>
    <property type="match status" value="1"/>
</dbReference>